<dbReference type="RefSeq" id="WP_121123085.1">
    <property type="nucleotide sequence ID" value="NZ_RBWS01000006.1"/>
</dbReference>
<keyword evidence="1" id="KW-0472">Membrane</keyword>
<dbReference type="InterPro" id="IPR000326">
    <property type="entry name" value="PAP2/HPO"/>
</dbReference>
<reference evidence="3 4" key="1">
    <citation type="submission" date="2018-10" db="EMBL/GenBank/DDBJ databases">
        <title>Sphingobacterium sp. M05W1-28.</title>
        <authorList>
            <person name="Cai H."/>
        </authorList>
    </citation>
    <scope>NUCLEOTIDE SEQUENCE [LARGE SCALE GENOMIC DNA]</scope>
    <source>
        <strain evidence="3 4">M05W1-28</strain>
    </source>
</reference>
<comment type="caution">
    <text evidence="3">The sequence shown here is derived from an EMBL/GenBank/DDBJ whole genome shotgun (WGS) entry which is preliminary data.</text>
</comment>
<keyword evidence="4" id="KW-1185">Reference proteome</keyword>
<name>A0A420W0H6_9SPHI</name>
<dbReference type="CDD" id="cd03394">
    <property type="entry name" value="PAP2_like_5"/>
    <property type="match status" value="1"/>
</dbReference>
<gene>
    <name evidence="3" type="ORF">D7322_08215</name>
</gene>
<dbReference type="PANTHER" id="PTHR14969:SF13">
    <property type="entry name" value="AT30094P"/>
    <property type="match status" value="1"/>
</dbReference>
<dbReference type="Proteomes" id="UP000282423">
    <property type="component" value="Unassembled WGS sequence"/>
</dbReference>
<keyword evidence="1" id="KW-1133">Transmembrane helix</keyword>
<dbReference type="Pfam" id="PF01569">
    <property type="entry name" value="PAP2"/>
    <property type="match status" value="1"/>
</dbReference>
<accession>A0A420W0H6</accession>
<keyword evidence="1" id="KW-0812">Transmembrane</keyword>
<dbReference type="InterPro" id="IPR036938">
    <property type="entry name" value="PAP2/HPO_sf"/>
</dbReference>
<dbReference type="Gene3D" id="1.20.144.10">
    <property type="entry name" value="Phosphatidic acid phosphatase type 2/haloperoxidase"/>
    <property type="match status" value="1"/>
</dbReference>
<dbReference type="SMART" id="SM00014">
    <property type="entry name" value="acidPPc"/>
    <property type="match status" value="1"/>
</dbReference>
<evidence type="ECO:0000313" key="4">
    <source>
        <dbReference type="Proteomes" id="UP000282423"/>
    </source>
</evidence>
<dbReference type="SUPFAM" id="SSF48317">
    <property type="entry name" value="Acid phosphatase/Vanadium-dependent haloperoxidase"/>
    <property type="match status" value="1"/>
</dbReference>
<proteinExistence type="predicted"/>
<organism evidence="3 4">
    <name type="scientific">Sphingobacterium puteale</name>
    <dbReference type="NCBI Taxonomy" id="2420510"/>
    <lineage>
        <taxon>Bacteria</taxon>
        <taxon>Pseudomonadati</taxon>
        <taxon>Bacteroidota</taxon>
        <taxon>Sphingobacteriia</taxon>
        <taxon>Sphingobacteriales</taxon>
        <taxon>Sphingobacteriaceae</taxon>
        <taxon>Sphingobacterium</taxon>
    </lineage>
</organism>
<feature type="transmembrane region" description="Helical" evidence="1">
    <location>
        <begin position="208"/>
        <end position="226"/>
    </location>
</feature>
<dbReference type="OrthoDB" id="9773582at2"/>
<feature type="domain" description="Phosphatidic acid phosphatase type 2/haloperoxidase" evidence="2">
    <location>
        <begin position="123"/>
        <end position="223"/>
    </location>
</feature>
<evidence type="ECO:0000313" key="3">
    <source>
        <dbReference type="EMBL" id="RKO72072.1"/>
    </source>
</evidence>
<dbReference type="EMBL" id="RBWS01000006">
    <property type="protein sequence ID" value="RKO72072.1"/>
    <property type="molecule type" value="Genomic_DNA"/>
</dbReference>
<sequence length="260" mass="28913">MKVAILITIVCSLFGNLAFGMFIGTSLDTLVGNESAHVDSSDNMYKPSYKRTIIPSICIGYGILSLTNPGIKEINSSTRFEIGEHSPSHIKVDNYTQFIPGALVYGLNEIGIKGKHDFKDRSIILATSLLLSTAIVTPTKHLVHEKRPDGSNSLSFPSGHTATAFATAHFMFREYRGHNLWLSFLGYPFAIFTGTYRTFNDKHWVGDVVAGAGIGILSTEFAYWSFPKISKLFGNKQDNKMIYIPYYQSNQLGFNCILKF</sequence>
<evidence type="ECO:0000259" key="2">
    <source>
        <dbReference type="SMART" id="SM00014"/>
    </source>
</evidence>
<protein>
    <submittedName>
        <fullName evidence="3">Phosphatase PAP2 family protein</fullName>
    </submittedName>
</protein>
<evidence type="ECO:0000256" key="1">
    <source>
        <dbReference type="SAM" id="Phobius"/>
    </source>
</evidence>
<feature type="transmembrane region" description="Helical" evidence="1">
    <location>
        <begin position="179"/>
        <end position="196"/>
    </location>
</feature>
<dbReference type="PANTHER" id="PTHR14969">
    <property type="entry name" value="SPHINGOSINE-1-PHOSPHATE PHOSPHOHYDROLASE"/>
    <property type="match status" value="1"/>
</dbReference>
<feature type="transmembrane region" description="Helical" evidence="1">
    <location>
        <begin position="53"/>
        <end position="71"/>
    </location>
</feature>
<dbReference type="AlphaFoldDB" id="A0A420W0H6"/>